<protein>
    <submittedName>
        <fullName evidence="1">Uncharacterized protein</fullName>
    </submittedName>
</protein>
<gene>
    <name evidence="1" type="ORF">ACFO4R_07550</name>
</gene>
<name>A0ABV9QL62_9FIRM</name>
<reference evidence="2" key="1">
    <citation type="journal article" date="2019" name="Int. J. Syst. Evol. Microbiol.">
        <title>The Global Catalogue of Microorganisms (GCM) 10K type strain sequencing project: providing services to taxonomists for standard genome sequencing and annotation.</title>
        <authorList>
            <consortium name="The Broad Institute Genomics Platform"/>
            <consortium name="The Broad Institute Genome Sequencing Center for Infectious Disease"/>
            <person name="Wu L."/>
            <person name="Ma J."/>
        </authorList>
    </citation>
    <scope>NUCLEOTIDE SEQUENCE [LARGE SCALE GENOMIC DNA]</scope>
    <source>
        <strain evidence="2">CCUG 46385</strain>
    </source>
</reference>
<sequence length="69" mass="7869">MNQTFHNRSGTDAEVIATLTAISQVSARMAKNLRIIAAHRQAEEGGTVNVKNERYIYDHRRAEKCCRCY</sequence>
<keyword evidence="2" id="KW-1185">Reference proteome</keyword>
<dbReference type="EMBL" id="JBHSHL010000025">
    <property type="protein sequence ID" value="MFC4804934.1"/>
    <property type="molecule type" value="Genomic_DNA"/>
</dbReference>
<evidence type="ECO:0000313" key="2">
    <source>
        <dbReference type="Proteomes" id="UP001595916"/>
    </source>
</evidence>
<proteinExistence type="predicted"/>
<dbReference type="RefSeq" id="WP_379788463.1">
    <property type="nucleotide sequence ID" value="NZ_JBHSHL010000025.1"/>
</dbReference>
<comment type="caution">
    <text evidence="1">The sequence shown here is derived from an EMBL/GenBank/DDBJ whole genome shotgun (WGS) entry which is preliminary data.</text>
</comment>
<evidence type="ECO:0000313" key="1">
    <source>
        <dbReference type="EMBL" id="MFC4804934.1"/>
    </source>
</evidence>
<accession>A0ABV9QL62</accession>
<dbReference type="Proteomes" id="UP001595916">
    <property type="component" value="Unassembled WGS sequence"/>
</dbReference>
<organism evidence="1 2">
    <name type="scientific">Filifactor villosus</name>
    <dbReference type="NCBI Taxonomy" id="29374"/>
    <lineage>
        <taxon>Bacteria</taxon>
        <taxon>Bacillati</taxon>
        <taxon>Bacillota</taxon>
        <taxon>Clostridia</taxon>
        <taxon>Peptostreptococcales</taxon>
        <taxon>Filifactoraceae</taxon>
        <taxon>Filifactor</taxon>
    </lineage>
</organism>